<name>A0A316W4R6_9BASI</name>
<feature type="compositionally biased region" description="Low complexity" evidence="1">
    <location>
        <begin position="485"/>
        <end position="496"/>
    </location>
</feature>
<feature type="region of interest" description="Disordered" evidence="1">
    <location>
        <begin position="477"/>
        <end position="503"/>
    </location>
</feature>
<dbReference type="InParanoid" id="A0A316W4R6"/>
<dbReference type="AlphaFoldDB" id="A0A316W4R6"/>
<dbReference type="GO" id="GO:0005975">
    <property type="term" value="P:carbohydrate metabolic process"/>
    <property type="evidence" value="ECO:0007669"/>
    <property type="project" value="InterPro"/>
</dbReference>
<accession>A0A316W4R6</accession>
<keyword evidence="2" id="KW-0812">Transmembrane</keyword>
<evidence type="ECO:0000256" key="1">
    <source>
        <dbReference type="SAM" id="MobiDB-lite"/>
    </source>
</evidence>
<dbReference type="Gene3D" id="3.20.20.370">
    <property type="entry name" value="Glycoside hydrolase/deacetylase"/>
    <property type="match status" value="1"/>
</dbReference>
<dbReference type="OrthoDB" id="504708at2759"/>
<feature type="chain" id="PRO_5016414328" evidence="3">
    <location>
        <begin position="24"/>
        <end position="539"/>
    </location>
</feature>
<protein>
    <submittedName>
        <fullName evidence="4">Uncharacterized protein</fullName>
    </submittedName>
</protein>
<keyword evidence="2" id="KW-1133">Transmembrane helix</keyword>
<sequence length="539" mass="57481">MRCSSLLIAAAATLGLTAPLVVAHGDDPLHSGCHTKRHQLNRRQVSATGEGAAPAGGGAAAARYSCDPNTCKLPDCRCADVKPPGNLAIEDVPQFITLTADDGVTSFTVDALNRLMNGRKNPNGCPVKATYFAQLDYTNYSSVTNWYVAGHDVADHTVTHVAQPSDGEIRSNLIAMNALAGIPYRSMIGFRAPFLNYTKDTLVSLNKFQFTYDSSASSSVPATDPNTDAFWPYTLDHGMANDCAGDVVGICGGEPKLNGFWEIPMYSTYESPTAPHLMDPWLDADPNVVAGWMRNTFMDHYNGNKQPFGLYSHPINLASGYPGLPDPTNKLNAINSFLDFAHSNQSMRNVWMVSNSQLLAWMRNPVPASQLNTLDEFKCQAPQVNQDVICNGMPEKEATVVQNCISDTPGDSLNNSPFRTCYGCPLQRPTVDVPNPPQNNASGSLRHRIADNCDTPFWDPIAGKCLNSGFKDETRTIGQNGEGITSTGNTNTDGATTSGGGDGYSTFGGPGSGAAAVGLPSFFAVLTLGLSALAAAMFA</sequence>
<gene>
    <name evidence="4" type="ORF">IE81DRAFT_321177</name>
</gene>
<dbReference type="STRING" id="1522189.A0A316W4R6"/>
<evidence type="ECO:0000313" key="4">
    <source>
        <dbReference type="EMBL" id="PWN44554.1"/>
    </source>
</evidence>
<dbReference type="EMBL" id="KZ819360">
    <property type="protein sequence ID" value="PWN44554.1"/>
    <property type="molecule type" value="Genomic_DNA"/>
</dbReference>
<dbReference type="Proteomes" id="UP000245783">
    <property type="component" value="Unassembled WGS sequence"/>
</dbReference>
<feature type="signal peptide" evidence="3">
    <location>
        <begin position="1"/>
        <end position="23"/>
    </location>
</feature>
<evidence type="ECO:0000256" key="2">
    <source>
        <dbReference type="SAM" id="Phobius"/>
    </source>
</evidence>
<reference evidence="4 5" key="1">
    <citation type="journal article" date="2018" name="Mol. Biol. Evol.">
        <title>Broad Genomic Sampling Reveals a Smut Pathogenic Ancestry of the Fungal Clade Ustilaginomycotina.</title>
        <authorList>
            <person name="Kijpornyongpan T."/>
            <person name="Mondo S.J."/>
            <person name="Barry K."/>
            <person name="Sandor L."/>
            <person name="Lee J."/>
            <person name="Lipzen A."/>
            <person name="Pangilinan J."/>
            <person name="LaButti K."/>
            <person name="Hainaut M."/>
            <person name="Henrissat B."/>
            <person name="Grigoriev I.V."/>
            <person name="Spatafora J.W."/>
            <person name="Aime M.C."/>
        </authorList>
    </citation>
    <scope>NUCLEOTIDE SEQUENCE [LARGE SCALE GENOMIC DNA]</scope>
    <source>
        <strain evidence="4 5">MCA 4658</strain>
    </source>
</reference>
<dbReference type="RefSeq" id="XP_025371714.1">
    <property type="nucleotide sequence ID" value="XM_025513259.1"/>
</dbReference>
<keyword evidence="5" id="KW-1185">Reference proteome</keyword>
<dbReference type="SUPFAM" id="SSF88713">
    <property type="entry name" value="Glycoside hydrolase/deacetylase"/>
    <property type="match status" value="1"/>
</dbReference>
<proteinExistence type="predicted"/>
<dbReference type="InterPro" id="IPR052740">
    <property type="entry name" value="CE4"/>
</dbReference>
<organism evidence="4 5">
    <name type="scientific">Ceraceosorus guamensis</name>
    <dbReference type="NCBI Taxonomy" id="1522189"/>
    <lineage>
        <taxon>Eukaryota</taxon>
        <taxon>Fungi</taxon>
        <taxon>Dikarya</taxon>
        <taxon>Basidiomycota</taxon>
        <taxon>Ustilaginomycotina</taxon>
        <taxon>Exobasidiomycetes</taxon>
        <taxon>Ceraceosorales</taxon>
        <taxon>Ceraceosoraceae</taxon>
        <taxon>Ceraceosorus</taxon>
    </lineage>
</organism>
<dbReference type="PANTHER" id="PTHR45985">
    <property type="match status" value="1"/>
</dbReference>
<keyword evidence="3" id="KW-0732">Signal</keyword>
<evidence type="ECO:0000256" key="3">
    <source>
        <dbReference type="SAM" id="SignalP"/>
    </source>
</evidence>
<evidence type="ECO:0000313" key="5">
    <source>
        <dbReference type="Proteomes" id="UP000245783"/>
    </source>
</evidence>
<keyword evidence="2" id="KW-0472">Membrane</keyword>
<feature type="transmembrane region" description="Helical" evidence="2">
    <location>
        <begin position="514"/>
        <end position="538"/>
    </location>
</feature>
<dbReference type="InterPro" id="IPR011330">
    <property type="entry name" value="Glyco_hydro/deAcase_b/a-brl"/>
</dbReference>
<dbReference type="PANTHER" id="PTHR45985:SF3">
    <property type="entry name" value="CHITIN DEACETYLASE-LIKE 4"/>
    <property type="match status" value="1"/>
</dbReference>
<dbReference type="GeneID" id="37035129"/>